<evidence type="ECO:0000313" key="3">
    <source>
        <dbReference type="EMBL" id="GIJ63467.1"/>
    </source>
</evidence>
<feature type="region of interest" description="Disordered" evidence="1">
    <location>
        <begin position="330"/>
        <end position="352"/>
    </location>
</feature>
<reference evidence="3" key="1">
    <citation type="submission" date="2021-01" db="EMBL/GenBank/DDBJ databases">
        <title>Whole genome shotgun sequence of Virgisporangium aurantiacum NBRC 16421.</title>
        <authorList>
            <person name="Komaki H."/>
            <person name="Tamura T."/>
        </authorList>
    </citation>
    <scope>NUCLEOTIDE SEQUENCE</scope>
    <source>
        <strain evidence="3">NBRC 16421</strain>
    </source>
</reference>
<dbReference type="EMBL" id="BOPG01000095">
    <property type="protein sequence ID" value="GIJ63467.1"/>
    <property type="molecule type" value="Genomic_DNA"/>
</dbReference>
<keyword evidence="2" id="KW-0472">Membrane</keyword>
<dbReference type="AlphaFoldDB" id="A0A8J3ZG21"/>
<keyword evidence="4" id="KW-1185">Reference proteome</keyword>
<evidence type="ECO:0000313" key="4">
    <source>
        <dbReference type="Proteomes" id="UP000612585"/>
    </source>
</evidence>
<accession>A0A8J3ZG21</accession>
<feature type="region of interest" description="Disordered" evidence="1">
    <location>
        <begin position="141"/>
        <end position="185"/>
    </location>
</feature>
<protein>
    <submittedName>
        <fullName evidence="3">Uncharacterized protein</fullName>
    </submittedName>
</protein>
<dbReference type="Proteomes" id="UP000612585">
    <property type="component" value="Unassembled WGS sequence"/>
</dbReference>
<feature type="compositionally biased region" description="Low complexity" evidence="1">
    <location>
        <begin position="150"/>
        <end position="165"/>
    </location>
</feature>
<sequence>MIDEQALSAALHELADRDEVGTPPLDRLLHRGRRSRRARNAVATTVTATAAIGALAAGTVLAAPGGDSPNADTPWSLALAAQTTSQSTFRFKQTQTIQLDAHTEFPDGNVSVIQGLYDPVNRRAAFEVLVGGARNMTVCADPSGGPGGAPSPSGRSGGTPSASASGGPGSGRSQPPPSPACSAAPPLEMTRISELRQVGDQCFLHPVGAGADGPWQQLHGDRCVSASAAGVAMSTDPRSVLERIRTLGTAIYRGRTGTGPQATDTWTFGYTTERTTNTVPVTVTGTVAVNVATGLITQVTTHDVVQESGPAPFVADSVTEFSDFGTPVVVTAPNNSAPPPTGSPTPTPTSTR</sequence>
<gene>
    <name evidence="3" type="ORF">Vau01_109830</name>
</gene>
<feature type="transmembrane region" description="Helical" evidence="2">
    <location>
        <begin position="41"/>
        <end position="63"/>
    </location>
</feature>
<name>A0A8J3ZG21_9ACTN</name>
<keyword evidence="2" id="KW-0812">Transmembrane</keyword>
<feature type="compositionally biased region" description="Pro residues" evidence="1">
    <location>
        <begin position="336"/>
        <end position="352"/>
    </location>
</feature>
<organism evidence="3 4">
    <name type="scientific">Virgisporangium aurantiacum</name>
    <dbReference type="NCBI Taxonomy" id="175570"/>
    <lineage>
        <taxon>Bacteria</taxon>
        <taxon>Bacillati</taxon>
        <taxon>Actinomycetota</taxon>
        <taxon>Actinomycetes</taxon>
        <taxon>Micromonosporales</taxon>
        <taxon>Micromonosporaceae</taxon>
        <taxon>Virgisporangium</taxon>
    </lineage>
</organism>
<comment type="caution">
    <text evidence="3">The sequence shown here is derived from an EMBL/GenBank/DDBJ whole genome shotgun (WGS) entry which is preliminary data.</text>
</comment>
<dbReference type="RefSeq" id="WP_204010035.1">
    <property type="nucleotide sequence ID" value="NZ_BOPG01000095.1"/>
</dbReference>
<proteinExistence type="predicted"/>
<evidence type="ECO:0000256" key="1">
    <source>
        <dbReference type="SAM" id="MobiDB-lite"/>
    </source>
</evidence>
<evidence type="ECO:0000256" key="2">
    <source>
        <dbReference type="SAM" id="Phobius"/>
    </source>
</evidence>
<keyword evidence="2" id="KW-1133">Transmembrane helix</keyword>